<dbReference type="Pfam" id="PF07676">
    <property type="entry name" value="PD40"/>
    <property type="match status" value="1"/>
</dbReference>
<dbReference type="InterPro" id="IPR002469">
    <property type="entry name" value="Peptidase_S9B_N"/>
</dbReference>
<dbReference type="PANTHER" id="PTHR42776:SF27">
    <property type="entry name" value="DIPEPTIDYL PEPTIDASE FAMILY MEMBER 6"/>
    <property type="match status" value="1"/>
</dbReference>
<proteinExistence type="predicted"/>
<dbReference type="Gene3D" id="3.40.50.1820">
    <property type="entry name" value="alpha/beta hydrolase"/>
    <property type="match status" value="1"/>
</dbReference>
<feature type="signal peptide" evidence="3">
    <location>
        <begin position="1"/>
        <end position="19"/>
    </location>
</feature>
<protein>
    <submittedName>
        <fullName evidence="6">Dipeptidyl aminopeptidase/acylaminoacyl peptidase</fullName>
    </submittedName>
</protein>
<dbReference type="InterPro" id="IPR001375">
    <property type="entry name" value="Peptidase_S9_cat"/>
</dbReference>
<keyword evidence="6" id="KW-0031">Aminopeptidase</keyword>
<keyword evidence="1" id="KW-0378">Hydrolase</keyword>
<evidence type="ECO:0000313" key="6">
    <source>
        <dbReference type="EMBL" id="SMQ61341.1"/>
    </source>
</evidence>
<evidence type="ECO:0000259" key="5">
    <source>
        <dbReference type="Pfam" id="PF00930"/>
    </source>
</evidence>
<dbReference type="GO" id="GO:0004177">
    <property type="term" value="F:aminopeptidase activity"/>
    <property type="evidence" value="ECO:0007669"/>
    <property type="project" value="UniProtKB-KW"/>
</dbReference>
<keyword evidence="2" id="KW-0720">Serine protease</keyword>
<dbReference type="Gene3D" id="2.120.10.30">
    <property type="entry name" value="TolB, C-terminal domain"/>
    <property type="match status" value="2"/>
</dbReference>
<gene>
    <name evidence="6" type="ORF">SAMN06297229_0549</name>
</gene>
<dbReference type="Proteomes" id="UP000194450">
    <property type="component" value="Unassembled WGS sequence"/>
</dbReference>
<feature type="chain" id="PRO_5012983730" evidence="3">
    <location>
        <begin position="20"/>
        <end position="678"/>
    </location>
</feature>
<dbReference type="AlphaFoldDB" id="A0A1Y6EJJ0"/>
<feature type="domain" description="Dipeptidylpeptidase IV N-terminal" evidence="5">
    <location>
        <begin position="187"/>
        <end position="277"/>
    </location>
</feature>
<dbReference type="RefSeq" id="WP_086433719.1">
    <property type="nucleotide sequence ID" value="NZ_FXWH01000001.1"/>
</dbReference>
<dbReference type="PANTHER" id="PTHR42776">
    <property type="entry name" value="SERINE PEPTIDASE S9 FAMILY MEMBER"/>
    <property type="match status" value="1"/>
</dbReference>
<keyword evidence="6" id="KW-0645">Protease</keyword>
<accession>A0A1Y6EJJ0</accession>
<dbReference type="OrthoDB" id="9812921at2"/>
<evidence type="ECO:0000256" key="1">
    <source>
        <dbReference type="ARBA" id="ARBA00022801"/>
    </source>
</evidence>
<name>A0A1Y6EJJ0_9GAMM</name>
<evidence type="ECO:0000256" key="3">
    <source>
        <dbReference type="SAM" id="SignalP"/>
    </source>
</evidence>
<feature type="domain" description="Peptidase S9 prolyl oligopeptidase catalytic" evidence="4">
    <location>
        <begin position="464"/>
        <end position="671"/>
    </location>
</feature>
<evidence type="ECO:0000313" key="7">
    <source>
        <dbReference type="Proteomes" id="UP000194450"/>
    </source>
</evidence>
<keyword evidence="7" id="KW-1185">Reference proteome</keyword>
<dbReference type="GO" id="GO:0006508">
    <property type="term" value="P:proteolysis"/>
    <property type="evidence" value="ECO:0007669"/>
    <property type="project" value="InterPro"/>
</dbReference>
<organism evidence="6 7">
    <name type="scientific">Pseudidiomarina planktonica</name>
    <dbReference type="NCBI Taxonomy" id="1323738"/>
    <lineage>
        <taxon>Bacteria</taxon>
        <taxon>Pseudomonadati</taxon>
        <taxon>Pseudomonadota</taxon>
        <taxon>Gammaproteobacteria</taxon>
        <taxon>Alteromonadales</taxon>
        <taxon>Idiomarinaceae</taxon>
        <taxon>Pseudidiomarina</taxon>
    </lineage>
</organism>
<sequence length="678" mass="75313">MKRLLASTALLVLSGTAMAADKHNEFTLADVFELEYASQPTIHPSGDTTIFVRNFMDKMSDRKLGNLWSVDDNGNVRPVTVGNHSDHSPVWSPDGSKLAFVSSRSGSPQIHMLWQDTQKHAPITRLNGSPSNLSWSPNGEWLAFTMFTKQPESAPVSLPGKPEGADWADPAIYIDKDNYRFDGGGYAREGYQQIYIMPASGGTPRQLTQDDYNHGGTLSWSGNGEHIYFSGNLREDAFEQPTNSELYSVNVRDGDVKQITDRVGPDSNPVVSPDGKKIAWLGFDDKYLSYQTTRLYVMDADGDNARVLTDDLDNSVNDIQWSADSNGLYLSYDSEGEGYIAYQSLRGKRTQVVNNLGGLAYSRPYSGGAFSVANDNTIAYTVANTQRPAELAIHKGKKATQVTNLNDDLFAHKTLGKVEEIWYESSHDGKKIQGWIVYPPNYDASKKYPLILEIHGGPHTAYAPSFAAEVQLFAQAGYVVLYTNPRGSTSYGADFAQEIHHNYPSEDYNDLMDGVDAVIEKGIIDEDQLYVTGGSGGGVLTAWIVGHTDRFRAAVVAKPVINWYSFVLTADAYNFFYKYWFPGLPWENMEHYMKYSPISYVGNVTTPTMLLTGEADYRTPMSESEQYYQALKLAGVETAMVRVPGSGHGIYSRPSNLMAKVAYILHWFEKHKETSSDE</sequence>
<dbReference type="Pfam" id="PF00930">
    <property type="entry name" value="DPPIV_N"/>
    <property type="match status" value="1"/>
</dbReference>
<keyword evidence="3" id="KW-0732">Signal</keyword>
<dbReference type="InterPro" id="IPR011659">
    <property type="entry name" value="WD40"/>
</dbReference>
<dbReference type="SUPFAM" id="SSF82171">
    <property type="entry name" value="DPP6 N-terminal domain-like"/>
    <property type="match status" value="1"/>
</dbReference>
<evidence type="ECO:0000259" key="4">
    <source>
        <dbReference type="Pfam" id="PF00326"/>
    </source>
</evidence>
<dbReference type="SUPFAM" id="SSF53474">
    <property type="entry name" value="alpha/beta-Hydrolases"/>
    <property type="match status" value="1"/>
</dbReference>
<dbReference type="InterPro" id="IPR029058">
    <property type="entry name" value="AB_hydrolase_fold"/>
</dbReference>
<reference evidence="7" key="1">
    <citation type="submission" date="2017-04" db="EMBL/GenBank/DDBJ databases">
        <authorList>
            <person name="Varghese N."/>
            <person name="Submissions S."/>
        </authorList>
    </citation>
    <scope>NUCLEOTIDE SEQUENCE [LARGE SCALE GENOMIC DNA]</scope>
</reference>
<dbReference type="EMBL" id="FXWH01000001">
    <property type="protein sequence ID" value="SMQ61341.1"/>
    <property type="molecule type" value="Genomic_DNA"/>
</dbReference>
<dbReference type="GO" id="GO:0004252">
    <property type="term" value="F:serine-type endopeptidase activity"/>
    <property type="evidence" value="ECO:0007669"/>
    <property type="project" value="TreeGrafter"/>
</dbReference>
<dbReference type="Pfam" id="PF00326">
    <property type="entry name" value="Peptidase_S9"/>
    <property type="match status" value="1"/>
</dbReference>
<evidence type="ECO:0000256" key="2">
    <source>
        <dbReference type="ARBA" id="ARBA00022825"/>
    </source>
</evidence>
<dbReference type="InterPro" id="IPR011042">
    <property type="entry name" value="6-blade_b-propeller_TolB-like"/>
</dbReference>